<dbReference type="STRING" id="1206085.SAMN05443575_1915"/>
<sequence length="376" mass="40238">MKRVVTAIAWALLVVAGTMPSAAAAPRPGGTSPTATAAARKASCTASRAAFPFPFAKTARGLRQVDFAQLTVNRGSSWAGTAYRYQDSRIYLITWRAGHRASVIASYRYVDVPFDPQYSVTPVGVTPSGAIVAAVEDPQPRDADLGVVPVKGLYWAHGRKQHLAHRHSWRSYVPTAVTSAGAVVGYAITGSTTKPHYWAVRWARANSAKPHVFADLGRVPATVTATAEGDVVWTRSDGYAYARLRDGTVHQLRLGTAASADYVSRYLYPRLAGSGAVFSSEQDGVHRWTLSGAGAGPIYGTVVTRYPGFPSAVGPRGDLVLASGRGGRLITSRGALARLPQQYLRDVGLPSRAVDAHGTVAYTSRTDRHVHLLRCR</sequence>
<proteinExistence type="predicted"/>
<evidence type="ECO:0000256" key="1">
    <source>
        <dbReference type="SAM" id="SignalP"/>
    </source>
</evidence>
<feature type="signal peptide" evidence="1">
    <location>
        <begin position="1"/>
        <end position="24"/>
    </location>
</feature>
<protein>
    <recommendedName>
        <fullName evidence="4">PQQ-like domain-containing protein</fullName>
    </recommendedName>
</protein>
<feature type="chain" id="PRO_5012183533" description="PQQ-like domain-containing protein" evidence="1">
    <location>
        <begin position="25"/>
        <end position="376"/>
    </location>
</feature>
<keyword evidence="1" id="KW-0732">Signal</keyword>
<name>A0A1M5IJD3_9ACTN</name>
<dbReference type="Proteomes" id="UP000186132">
    <property type="component" value="Unassembled WGS sequence"/>
</dbReference>
<dbReference type="EMBL" id="FQVU01000002">
    <property type="protein sequence ID" value="SHG28448.1"/>
    <property type="molecule type" value="Genomic_DNA"/>
</dbReference>
<organism evidence="2 3">
    <name type="scientific">Jatrophihabitans endophyticus</name>
    <dbReference type="NCBI Taxonomy" id="1206085"/>
    <lineage>
        <taxon>Bacteria</taxon>
        <taxon>Bacillati</taxon>
        <taxon>Actinomycetota</taxon>
        <taxon>Actinomycetes</taxon>
        <taxon>Jatrophihabitantales</taxon>
        <taxon>Jatrophihabitantaceae</taxon>
        <taxon>Jatrophihabitans</taxon>
    </lineage>
</organism>
<keyword evidence="3" id="KW-1185">Reference proteome</keyword>
<evidence type="ECO:0000313" key="2">
    <source>
        <dbReference type="EMBL" id="SHG28448.1"/>
    </source>
</evidence>
<evidence type="ECO:0000313" key="3">
    <source>
        <dbReference type="Proteomes" id="UP000186132"/>
    </source>
</evidence>
<dbReference type="AlphaFoldDB" id="A0A1M5IJD3"/>
<evidence type="ECO:0008006" key="4">
    <source>
        <dbReference type="Google" id="ProtNLM"/>
    </source>
</evidence>
<gene>
    <name evidence="2" type="ORF">SAMN05443575_1915</name>
</gene>
<accession>A0A1M5IJD3</accession>
<reference evidence="2 3" key="1">
    <citation type="submission" date="2016-11" db="EMBL/GenBank/DDBJ databases">
        <authorList>
            <person name="Jaros S."/>
            <person name="Januszkiewicz K."/>
            <person name="Wedrychowicz H."/>
        </authorList>
    </citation>
    <scope>NUCLEOTIDE SEQUENCE [LARGE SCALE GENOMIC DNA]</scope>
    <source>
        <strain evidence="2 3">DSM 45627</strain>
    </source>
</reference>
<dbReference type="RefSeq" id="WP_073389027.1">
    <property type="nucleotide sequence ID" value="NZ_FQVU01000002.1"/>
</dbReference>